<dbReference type="Pfam" id="PF13340">
    <property type="entry name" value="DUF4096"/>
    <property type="match status" value="1"/>
</dbReference>
<evidence type="ECO:0000259" key="2">
    <source>
        <dbReference type="Pfam" id="PF13340"/>
    </source>
</evidence>
<proteinExistence type="predicted"/>
<dbReference type="EMBL" id="JAFFZM010000013">
    <property type="protein sequence ID" value="MBO8200844.1"/>
    <property type="molecule type" value="Genomic_DNA"/>
</dbReference>
<sequence>MANGTIHHLGTGAQSRELPERFGPWQTIHKRHLLWSAEGTWRAPEVRPVRRRCRSQHRLVHRRRLHQHARSPARHRPSDGSDLDLGLSSLPVHVDTPPSSMGYRRTSTWHRKASGPSQHARWPTDGGETRARHRRRQLPVLRRWATAHACFQEASPVRQAVHIRCLSCCGSAAAARPVRSGGAAVVARVWRRPVRRYRPPTPSVAWLRSTGQCGRVRTRA</sequence>
<dbReference type="InterPro" id="IPR052909">
    <property type="entry name" value="Transposase_6_like"/>
</dbReference>
<protein>
    <submittedName>
        <fullName evidence="3">Transposase</fullName>
    </submittedName>
</protein>
<gene>
    <name evidence="3" type="ORF">JW613_21395</name>
</gene>
<organism evidence="3 4">
    <name type="scientific">Streptomyces smyrnaeus</name>
    <dbReference type="NCBI Taxonomy" id="1387713"/>
    <lineage>
        <taxon>Bacteria</taxon>
        <taxon>Bacillati</taxon>
        <taxon>Actinomycetota</taxon>
        <taxon>Actinomycetes</taxon>
        <taxon>Kitasatosporales</taxon>
        <taxon>Streptomycetaceae</taxon>
        <taxon>Streptomyces</taxon>
    </lineage>
</organism>
<comment type="caution">
    <text evidence="3">The sequence shown here is derived from an EMBL/GenBank/DDBJ whole genome shotgun (WGS) entry which is preliminary data.</text>
</comment>
<keyword evidence="4" id="KW-1185">Reference proteome</keyword>
<dbReference type="PANTHER" id="PTHR46637">
    <property type="entry name" value="TIS1421-TRANSPOSASE PROTEIN A"/>
    <property type="match status" value="1"/>
</dbReference>
<dbReference type="PANTHER" id="PTHR46637:SF1">
    <property type="entry name" value="BLL5188 PROTEIN"/>
    <property type="match status" value="1"/>
</dbReference>
<name>A0ABS3XZS4_9ACTN</name>
<dbReference type="Proteomes" id="UP000721954">
    <property type="component" value="Unassembled WGS sequence"/>
</dbReference>
<feature type="compositionally biased region" description="Basic residues" evidence="1">
    <location>
        <begin position="58"/>
        <end position="75"/>
    </location>
</feature>
<feature type="region of interest" description="Disordered" evidence="1">
    <location>
        <begin position="58"/>
        <end position="132"/>
    </location>
</feature>
<evidence type="ECO:0000313" key="3">
    <source>
        <dbReference type="EMBL" id="MBO8200844.1"/>
    </source>
</evidence>
<dbReference type="InterPro" id="IPR025161">
    <property type="entry name" value="IS402-like_dom"/>
</dbReference>
<accession>A0ABS3XZS4</accession>
<evidence type="ECO:0000313" key="4">
    <source>
        <dbReference type="Proteomes" id="UP000721954"/>
    </source>
</evidence>
<feature type="domain" description="Insertion element IS402-like" evidence="2">
    <location>
        <begin position="2"/>
        <end position="42"/>
    </location>
</feature>
<evidence type="ECO:0000256" key="1">
    <source>
        <dbReference type="SAM" id="MobiDB-lite"/>
    </source>
</evidence>
<reference evidence="3 4" key="1">
    <citation type="submission" date="2021-02" db="EMBL/GenBank/DDBJ databases">
        <title>Streptomyces spirodelae sp. nov., isolated from duckweed.</title>
        <authorList>
            <person name="Saimee Y."/>
            <person name="Duangmal K."/>
        </authorList>
    </citation>
    <scope>NUCLEOTIDE SEQUENCE [LARGE SCALE GENOMIC DNA]</scope>
    <source>
        <strain evidence="3 4">DSM 42105</strain>
    </source>
</reference>